<feature type="domain" description="ENT" evidence="5">
    <location>
        <begin position="103"/>
        <end position="189"/>
    </location>
</feature>
<dbReference type="PANTHER" id="PTHR33432">
    <property type="entry name" value="PROTEIN EMSY-LIKE 4"/>
    <property type="match status" value="1"/>
</dbReference>
<evidence type="ECO:0000259" key="5">
    <source>
        <dbReference type="PROSITE" id="PS51138"/>
    </source>
</evidence>
<feature type="region of interest" description="Disordered" evidence="4">
    <location>
        <begin position="350"/>
        <end position="375"/>
    </location>
</feature>
<accession>A0AAV5BG62</accession>
<feature type="region of interest" description="Disordered" evidence="4">
    <location>
        <begin position="216"/>
        <end position="240"/>
    </location>
</feature>
<feature type="coiled-coil region" evidence="3">
    <location>
        <begin position="36"/>
        <end position="63"/>
    </location>
</feature>
<dbReference type="Gene3D" id="1.10.1240.40">
    <property type="entry name" value="ENT domain"/>
    <property type="match status" value="1"/>
</dbReference>
<keyword evidence="3" id="KW-0175">Coiled coil</keyword>
<dbReference type="GO" id="GO:0050832">
    <property type="term" value="P:defense response to fungus"/>
    <property type="evidence" value="ECO:0007669"/>
    <property type="project" value="InterPro"/>
</dbReference>
<evidence type="ECO:0000256" key="1">
    <source>
        <dbReference type="ARBA" id="ARBA00004123"/>
    </source>
</evidence>
<sequence>MYEQCDRGDVILARRLVVDFARFGSKLSVKWMSFTVTVKEECLAQLRKELKILETEHEEYLVEAKSNKHMKPLSASMSEGSTCTNEVMKDTPDLGSTVPDGDTVFQIHCSERSAYASVLRAFGAVTNHLSWVKLLAKLRSELRVSYIEHKEVVAKVISDEHIKSLRKFYMANHSVRMKMDAAFHAQAVVRDKITSMEQLSTSSTNCLSLAQKSPIPERSMPSIRGNDVLDSSSGAKEKLSTSSTSYLSLAQKSPIPERSMPSIRDNGILDSSSGAKEESCFESHVADRLRSACEFAVAFLKLLPSVQQLPEASYTVMAEGCTNDILDVEALSCEVKAGCTISPISQEKHSQSNAGQVPSCVDDHGRQGSRKRKTEVPVMRGSKSQCVDGTNGIGYTKHRNKDSNVEHGSEKIRLTANLLNKVCIILWYNMKPGCRGSTSSIAYQPFLLNICCPVFSPSYDTYCSFSLLCIPFHKC</sequence>
<dbReference type="SMART" id="SM01191">
    <property type="entry name" value="ENT"/>
    <property type="match status" value="2"/>
</dbReference>
<comment type="subcellular location">
    <subcellularLocation>
        <location evidence="1">Nucleus</location>
    </subcellularLocation>
</comment>
<dbReference type="PANTHER" id="PTHR33432:SF33">
    <property type="entry name" value="OS03G0796400 PROTEIN"/>
    <property type="match status" value="1"/>
</dbReference>
<gene>
    <name evidence="6" type="primary">ga00313</name>
    <name evidence="6" type="ORF">PR202_ga00313</name>
</gene>
<proteinExistence type="predicted"/>
<dbReference type="AlphaFoldDB" id="A0AAV5BG62"/>
<evidence type="ECO:0000313" key="7">
    <source>
        <dbReference type="Proteomes" id="UP001054889"/>
    </source>
</evidence>
<reference evidence="6" key="1">
    <citation type="journal article" date="2018" name="DNA Res.">
        <title>Multiple hybrid de novo genome assembly of finger millet, an orphan allotetraploid crop.</title>
        <authorList>
            <person name="Hatakeyama M."/>
            <person name="Aluri S."/>
            <person name="Balachadran M.T."/>
            <person name="Sivarajan S.R."/>
            <person name="Patrignani A."/>
            <person name="Gruter S."/>
            <person name="Poveda L."/>
            <person name="Shimizu-Inatsugi R."/>
            <person name="Baeten J."/>
            <person name="Francoijs K.J."/>
            <person name="Nataraja K.N."/>
            <person name="Reddy Y.A.N."/>
            <person name="Phadnis S."/>
            <person name="Ravikumar R.L."/>
            <person name="Schlapbach R."/>
            <person name="Sreeman S.M."/>
            <person name="Shimizu K.K."/>
        </authorList>
    </citation>
    <scope>NUCLEOTIDE SEQUENCE</scope>
</reference>
<dbReference type="InterPro" id="IPR033485">
    <property type="entry name" value="EMSY-LIKE_plant"/>
</dbReference>
<keyword evidence="7" id="KW-1185">Reference proteome</keyword>
<organism evidence="6 7">
    <name type="scientific">Eleusine coracana subsp. coracana</name>
    <dbReference type="NCBI Taxonomy" id="191504"/>
    <lineage>
        <taxon>Eukaryota</taxon>
        <taxon>Viridiplantae</taxon>
        <taxon>Streptophyta</taxon>
        <taxon>Embryophyta</taxon>
        <taxon>Tracheophyta</taxon>
        <taxon>Spermatophyta</taxon>
        <taxon>Magnoliopsida</taxon>
        <taxon>Liliopsida</taxon>
        <taxon>Poales</taxon>
        <taxon>Poaceae</taxon>
        <taxon>PACMAD clade</taxon>
        <taxon>Chloridoideae</taxon>
        <taxon>Cynodonteae</taxon>
        <taxon>Eleusininae</taxon>
        <taxon>Eleusine</taxon>
    </lineage>
</organism>
<dbReference type="InterPro" id="IPR036142">
    <property type="entry name" value="ENT_dom-like_sf"/>
</dbReference>
<dbReference type="Proteomes" id="UP001054889">
    <property type="component" value="Unassembled WGS sequence"/>
</dbReference>
<dbReference type="InterPro" id="IPR005491">
    <property type="entry name" value="ENT_dom"/>
</dbReference>
<reference evidence="6" key="2">
    <citation type="submission" date="2021-12" db="EMBL/GenBank/DDBJ databases">
        <title>Resequencing data analysis of finger millet.</title>
        <authorList>
            <person name="Hatakeyama M."/>
            <person name="Aluri S."/>
            <person name="Balachadran M.T."/>
            <person name="Sivarajan S.R."/>
            <person name="Poveda L."/>
            <person name="Shimizu-Inatsugi R."/>
            <person name="Schlapbach R."/>
            <person name="Sreeman S.M."/>
            <person name="Shimizu K.K."/>
        </authorList>
    </citation>
    <scope>NUCLEOTIDE SEQUENCE</scope>
</reference>
<keyword evidence="2" id="KW-0539">Nucleus</keyword>
<evidence type="ECO:0000256" key="2">
    <source>
        <dbReference type="ARBA" id="ARBA00023242"/>
    </source>
</evidence>
<dbReference type="SUPFAM" id="SSF158639">
    <property type="entry name" value="ENT-like"/>
    <property type="match status" value="2"/>
</dbReference>
<evidence type="ECO:0000256" key="3">
    <source>
        <dbReference type="SAM" id="Coils"/>
    </source>
</evidence>
<name>A0AAV5BG62_ELECO</name>
<dbReference type="EMBL" id="BQKI01000001">
    <property type="protein sequence ID" value="GJM84625.1"/>
    <property type="molecule type" value="Genomic_DNA"/>
</dbReference>
<dbReference type="GO" id="GO:0005634">
    <property type="term" value="C:nucleus"/>
    <property type="evidence" value="ECO:0007669"/>
    <property type="project" value="UniProtKB-SubCell"/>
</dbReference>
<evidence type="ECO:0000256" key="4">
    <source>
        <dbReference type="SAM" id="MobiDB-lite"/>
    </source>
</evidence>
<dbReference type="Pfam" id="PF03735">
    <property type="entry name" value="ENT"/>
    <property type="match status" value="1"/>
</dbReference>
<protein>
    <recommendedName>
        <fullName evidence="5">ENT domain-containing protein</fullName>
    </recommendedName>
</protein>
<comment type="caution">
    <text evidence="6">The sequence shown here is derived from an EMBL/GenBank/DDBJ whole genome shotgun (WGS) entry which is preliminary data.</text>
</comment>
<dbReference type="PROSITE" id="PS51138">
    <property type="entry name" value="ENT"/>
    <property type="match status" value="1"/>
</dbReference>
<evidence type="ECO:0000313" key="6">
    <source>
        <dbReference type="EMBL" id="GJM84625.1"/>
    </source>
</evidence>